<feature type="region of interest" description="Disordered" evidence="2">
    <location>
        <begin position="28"/>
        <end position="58"/>
    </location>
</feature>
<accession>A0A9J7E4Y2</accession>
<dbReference type="Gene3D" id="3.30.70.1820">
    <property type="entry name" value="L1 transposable element, RRM domain"/>
    <property type="match status" value="1"/>
</dbReference>
<evidence type="ECO:0000256" key="2">
    <source>
        <dbReference type="SAM" id="MobiDB-lite"/>
    </source>
</evidence>
<feature type="domain" description="FP protein C-terminal" evidence="3">
    <location>
        <begin position="260"/>
        <end position="312"/>
    </location>
</feature>
<evidence type="ECO:0000313" key="5">
    <source>
        <dbReference type="RefSeq" id="XP_022822007.1"/>
    </source>
</evidence>
<dbReference type="RefSeq" id="XP_022822007.1">
    <property type="nucleotide sequence ID" value="XM_022966239.1"/>
</dbReference>
<dbReference type="Pfam" id="PF25298">
    <property type="entry name" value="Baculo_FP_2nd"/>
    <property type="match status" value="1"/>
</dbReference>
<dbReference type="OrthoDB" id="7484295at2759"/>
<proteinExistence type="predicted"/>
<sequence length="316" mass="35952">MPRKVRSPKQTSPNTFALLETCSEPDLSPAASAVAADADASTRKSSKRLRGDDSYTTPDRIGELRELLESWKADQDIVLGKLVAQVTELKQQNLSIQRTNLELERSVQFLSSSFENMKTRLETLEDENREFKRRLQEEVGSQRTIGALVGKIDSMEQHARQCNIEICNLPEKRNENLNLIVETIGHVVNWPVSHDDIVSIHRVPHAQQQDKKPKNVIVEFKRRITRDNLLSAYRKVKSIKTDQLGISGASVSVYLNEHLTLKYKSLFREAKKVASKNGFKYVWIRNATILVRERDGSSAYAIRSEEDLKKIVPGDK</sequence>
<evidence type="ECO:0000259" key="3">
    <source>
        <dbReference type="Pfam" id="PF25298"/>
    </source>
</evidence>
<dbReference type="Proteomes" id="UP000301870">
    <property type="component" value="Chromosome 16"/>
</dbReference>
<feature type="coiled-coil region" evidence="1">
    <location>
        <begin position="107"/>
        <end position="141"/>
    </location>
</feature>
<keyword evidence="1" id="KW-0175">Coiled coil</keyword>
<evidence type="ECO:0000313" key="4">
    <source>
        <dbReference type="Proteomes" id="UP000301870"/>
    </source>
</evidence>
<keyword evidence="4" id="KW-1185">Reference proteome</keyword>
<gene>
    <name evidence="5" type="primary">LOC111353279</name>
</gene>
<dbReference type="KEGG" id="sliu:111353279"/>
<dbReference type="GeneID" id="111353279"/>
<evidence type="ECO:0000256" key="1">
    <source>
        <dbReference type="SAM" id="Coils"/>
    </source>
</evidence>
<protein>
    <submittedName>
        <fullName evidence="5">Uncharacterized protein LOC111353279</fullName>
    </submittedName>
</protein>
<dbReference type="InterPro" id="IPR057251">
    <property type="entry name" value="FP_C"/>
</dbReference>
<name>A0A9J7E4Y2_SPOLT</name>
<dbReference type="InterPro" id="IPR004244">
    <property type="entry name" value="Transposase_22"/>
</dbReference>
<dbReference type="AlphaFoldDB" id="A0A9J7E4Y2"/>
<organism evidence="4 5">
    <name type="scientific">Spodoptera litura</name>
    <name type="common">Asian cotton leafworm</name>
    <dbReference type="NCBI Taxonomy" id="69820"/>
    <lineage>
        <taxon>Eukaryota</taxon>
        <taxon>Metazoa</taxon>
        <taxon>Ecdysozoa</taxon>
        <taxon>Arthropoda</taxon>
        <taxon>Hexapoda</taxon>
        <taxon>Insecta</taxon>
        <taxon>Pterygota</taxon>
        <taxon>Neoptera</taxon>
        <taxon>Endopterygota</taxon>
        <taxon>Lepidoptera</taxon>
        <taxon>Glossata</taxon>
        <taxon>Ditrysia</taxon>
        <taxon>Noctuoidea</taxon>
        <taxon>Noctuidae</taxon>
        <taxon>Amphipyrinae</taxon>
        <taxon>Spodoptera</taxon>
    </lineage>
</organism>
<reference evidence="5" key="1">
    <citation type="submission" date="2025-08" db="UniProtKB">
        <authorList>
            <consortium name="RefSeq"/>
        </authorList>
    </citation>
    <scope>IDENTIFICATION</scope>
    <source>
        <strain evidence="5">Ishihara</strain>
        <tissue evidence="5">Whole body</tissue>
    </source>
</reference>
<feature type="compositionally biased region" description="Low complexity" evidence="2">
    <location>
        <begin position="30"/>
        <end position="39"/>
    </location>
</feature>
<dbReference type="PANTHER" id="PTHR11505">
    <property type="entry name" value="L1 TRANSPOSABLE ELEMENT-RELATED"/>
    <property type="match status" value="1"/>
</dbReference>